<proteinExistence type="inferred from homology"/>
<dbReference type="Proteomes" id="UP001179614">
    <property type="component" value="Chromosome"/>
</dbReference>
<feature type="transmembrane region" description="Helical" evidence="2">
    <location>
        <begin position="27"/>
        <end position="48"/>
    </location>
</feature>
<dbReference type="Gene3D" id="3.40.1690.10">
    <property type="entry name" value="secretion proteins EscU"/>
    <property type="match status" value="1"/>
</dbReference>
<dbReference type="RefSeq" id="WP_270169861.1">
    <property type="nucleotide sequence ID" value="NZ_CP089391.1"/>
</dbReference>
<evidence type="ECO:0000313" key="3">
    <source>
        <dbReference type="EMBL" id="WBL81356.1"/>
    </source>
</evidence>
<protein>
    <submittedName>
        <fullName evidence="3">EscU/YscU/HrcU family type III secretion system export apparatus switch protein</fullName>
    </submittedName>
</protein>
<keyword evidence="4" id="KW-1185">Reference proteome</keyword>
<feature type="transmembrane region" description="Helical" evidence="2">
    <location>
        <begin position="191"/>
        <end position="210"/>
    </location>
</feature>
<dbReference type="PRINTS" id="PR00950">
    <property type="entry name" value="TYPE3IMSPROT"/>
</dbReference>
<keyword evidence="2" id="KW-0472">Membrane</keyword>
<evidence type="ECO:0000256" key="2">
    <source>
        <dbReference type="SAM" id="Phobius"/>
    </source>
</evidence>
<keyword evidence="2" id="KW-0812">Transmembrane</keyword>
<dbReference type="Pfam" id="PF01312">
    <property type="entry name" value="Bac_export_2"/>
    <property type="match status" value="1"/>
</dbReference>
<feature type="transmembrane region" description="Helical" evidence="2">
    <location>
        <begin position="153"/>
        <end position="185"/>
    </location>
</feature>
<dbReference type="InterPro" id="IPR029025">
    <property type="entry name" value="T3SS_substrate_exporter_C"/>
</dbReference>
<gene>
    <name evidence="3" type="ORF">I3J27_13355</name>
</gene>
<keyword evidence="2" id="KW-1133">Transmembrane helix</keyword>
<evidence type="ECO:0000256" key="1">
    <source>
        <dbReference type="ARBA" id="ARBA00010690"/>
    </source>
</evidence>
<comment type="similarity">
    <text evidence="1">Belongs to the type III secretion exporter family.</text>
</comment>
<dbReference type="InterPro" id="IPR006135">
    <property type="entry name" value="T3SS_substrate_exporter"/>
</dbReference>
<reference evidence="3" key="1">
    <citation type="submission" date="2021-12" db="EMBL/GenBank/DDBJ databases">
        <title>Bradyrhizobium xenonodulans sp. nov.</title>
        <authorList>
            <person name="Claassens R."/>
            <person name="Venter S.N."/>
            <person name="Beukes C.W."/>
            <person name="Stepkowski T."/>
            <person name="Steenkamp E.T."/>
        </authorList>
    </citation>
    <scope>NUCLEOTIDE SEQUENCE</scope>
    <source>
        <strain evidence="3">14AB</strain>
    </source>
</reference>
<organism evidence="3 4">
    <name type="scientific">Bradyrhizobium xenonodulans</name>
    <dbReference type="NCBI Taxonomy" id="2736875"/>
    <lineage>
        <taxon>Bacteria</taxon>
        <taxon>Pseudomonadati</taxon>
        <taxon>Pseudomonadota</taxon>
        <taxon>Alphaproteobacteria</taxon>
        <taxon>Hyphomicrobiales</taxon>
        <taxon>Nitrobacteraceae</taxon>
        <taxon>Bradyrhizobium</taxon>
    </lineage>
</organism>
<dbReference type="EMBL" id="CP089391">
    <property type="protein sequence ID" value="WBL81356.1"/>
    <property type="molecule type" value="Genomic_DNA"/>
</dbReference>
<name>A0ABY7MUS8_9BRAD</name>
<feature type="transmembrane region" description="Helical" evidence="2">
    <location>
        <begin position="79"/>
        <end position="109"/>
    </location>
</feature>
<accession>A0ABY7MUS8</accession>
<sequence length="348" mass="37558">MSSDSGEEKTLPASSKKLEDARKKGQIAHSADLVSAAGGVAAILYLWIWSETIVEDWRQALTFASQIETSDFDSGLRQLISVLLVASFRTIAPLVALVLGASLLANVIVNRGLLFSLEPIKPKLDHINPFTGLGRMFGLKSWIELAKTLFKTVALAAVFLLVVLGTWKTLVLLPACGMGCFSFVIGVEAKLLLGIAAGCFLAAAAVDLFVQRWLFLREMRMTPSEAKREMQELEGNPLIRSAHQRLRRESAAEPRLGVKQATLVVVGRNAAIGLRYVAGETGVPMVVCRGSRAAADRIVAEARGLGTPFIEDIELARLLMRRARLGAAVPPRLFNRVAKAIFSAGLAG</sequence>
<evidence type="ECO:0000313" key="4">
    <source>
        <dbReference type="Proteomes" id="UP001179614"/>
    </source>
</evidence>
<dbReference type="SUPFAM" id="SSF160544">
    <property type="entry name" value="EscU C-terminal domain-like"/>
    <property type="match status" value="1"/>
</dbReference>
<dbReference type="PANTHER" id="PTHR30531:SF12">
    <property type="entry name" value="FLAGELLAR BIOSYNTHETIC PROTEIN FLHB"/>
    <property type="match status" value="1"/>
</dbReference>
<dbReference type="PANTHER" id="PTHR30531">
    <property type="entry name" value="FLAGELLAR BIOSYNTHETIC PROTEIN FLHB"/>
    <property type="match status" value="1"/>
</dbReference>